<dbReference type="OrthoDB" id="9787760at2"/>
<sequence length="185" mass="20519">MPDTTTEWTERILQAGNTGNAEKLMPILLAYALWCESEFGNHARETLEAWQAYGEAADEHYDWPAAIAAWRKLVDVPTGDNVDPKIGWIVAQALRGLGARKLSESPADALAYFRRDLELREKLNAEPFPDLTTSLDAVATALSQLGNDAEVRELRKRQLALTEAALGPDHPVVATLRQRLNIKDS</sequence>
<dbReference type="Proteomes" id="UP000193224">
    <property type="component" value="Unassembled WGS sequence"/>
</dbReference>
<accession>A0A1X7BMQ7</accession>
<organism evidence="1 2">
    <name type="scientific">Roseovarius aestuarii</name>
    <dbReference type="NCBI Taxonomy" id="475083"/>
    <lineage>
        <taxon>Bacteria</taxon>
        <taxon>Pseudomonadati</taxon>
        <taxon>Pseudomonadota</taxon>
        <taxon>Alphaproteobacteria</taxon>
        <taxon>Rhodobacterales</taxon>
        <taxon>Roseobacteraceae</taxon>
        <taxon>Roseovarius</taxon>
    </lineage>
</organism>
<dbReference type="Pfam" id="PF13374">
    <property type="entry name" value="TPR_10"/>
    <property type="match status" value="1"/>
</dbReference>
<dbReference type="SUPFAM" id="SSF48452">
    <property type="entry name" value="TPR-like"/>
    <property type="match status" value="1"/>
</dbReference>
<evidence type="ECO:0000313" key="2">
    <source>
        <dbReference type="Proteomes" id="UP000193224"/>
    </source>
</evidence>
<dbReference type="Gene3D" id="1.25.40.10">
    <property type="entry name" value="Tetratricopeptide repeat domain"/>
    <property type="match status" value="1"/>
</dbReference>
<evidence type="ECO:0008006" key="3">
    <source>
        <dbReference type="Google" id="ProtNLM"/>
    </source>
</evidence>
<dbReference type="InterPro" id="IPR011990">
    <property type="entry name" value="TPR-like_helical_dom_sf"/>
</dbReference>
<reference evidence="1 2" key="1">
    <citation type="submission" date="2017-03" db="EMBL/GenBank/DDBJ databases">
        <authorList>
            <person name="Afonso C.L."/>
            <person name="Miller P.J."/>
            <person name="Scott M.A."/>
            <person name="Spackman E."/>
            <person name="Goraichik I."/>
            <person name="Dimitrov K.M."/>
            <person name="Suarez D.L."/>
            <person name="Swayne D.E."/>
        </authorList>
    </citation>
    <scope>NUCLEOTIDE SEQUENCE [LARGE SCALE GENOMIC DNA]</scope>
    <source>
        <strain evidence="1 2">CECT 7745</strain>
    </source>
</reference>
<protein>
    <recommendedName>
        <fullName evidence="3">Tetratricopeptide repeat protein</fullName>
    </recommendedName>
</protein>
<dbReference type="AlphaFoldDB" id="A0A1X7BMQ7"/>
<gene>
    <name evidence="1" type="ORF">ROA7745_00726</name>
</gene>
<keyword evidence="2" id="KW-1185">Reference proteome</keyword>
<name>A0A1X7BMQ7_9RHOB</name>
<dbReference type="RefSeq" id="WP_085798892.1">
    <property type="nucleotide sequence ID" value="NZ_FWXB01000002.1"/>
</dbReference>
<evidence type="ECO:0000313" key="1">
    <source>
        <dbReference type="EMBL" id="SMC10918.1"/>
    </source>
</evidence>
<dbReference type="EMBL" id="FWXB01000002">
    <property type="protein sequence ID" value="SMC10918.1"/>
    <property type="molecule type" value="Genomic_DNA"/>
</dbReference>
<proteinExistence type="predicted"/>